<organism evidence="1 2">
    <name type="scientific">Chondromyces crocatus</name>
    <dbReference type="NCBI Taxonomy" id="52"/>
    <lineage>
        <taxon>Bacteria</taxon>
        <taxon>Pseudomonadati</taxon>
        <taxon>Myxococcota</taxon>
        <taxon>Polyangia</taxon>
        <taxon>Polyangiales</taxon>
        <taxon>Polyangiaceae</taxon>
        <taxon>Chondromyces</taxon>
    </lineage>
</organism>
<keyword evidence="2" id="KW-1185">Reference proteome</keyword>
<reference evidence="1 2" key="1">
    <citation type="submission" date="2015-07" db="EMBL/GenBank/DDBJ databases">
        <title>Genome analysis of myxobacterium Chondromyces crocatus Cm c5 reveals a high potential for natural compound synthesis and the genetic basis for the loss of fruiting body formation.</title>
        <authorList>
            <person name="Zaburannyi N."/>
            <person name="Bunk B."/>
            <person name="Maier J."/>
            <person name="Overmann J."/>
            <person name="Mueller R."/>
        </authorList>
    </citation>
    <scope>NUCLEOTIDE SEQUENCE [LARGE SCALE GENOMIC DNA]</scope>
    <source>
        <strain evidence="1 2">Cm c5</strain>
    </source>
</reference>
<dbReference type="OrthoDB" id="9762420at2"/>
<name>A0A0K1EBK8_CHOCO</name>
<accession>A0A0K1EBK8</accession>
<evidence type="ECO:0000313" key="2">
    <source>
        <dbReference type="Proteomes" id="UP000067626"/>
    </source>
</evidence>
<evidence type="ECO:0000313" key="1">
    <source>
        <dbReference type="EMBL" id="AKT38250.1"/>
    </source>
</evidence>
<gene>
    <name evidence="1" type="ORF">CMC5_023930</name>
</gene>
<dbReference type="RefSeq" id="WP_050430504.1">
    <property type="nucleotide sequence ID" value="NZ_CP012159.1"/>
</dbReference>
<dbReference type="STRING" id="52.CMC5_023930"/>
<proteinExistence type="predicted"/>
<dbReference type="EMBL" id="CP012159">
    <property type="protein sequence ID" value="AKT38250.1"/>
    <property type="molecule type" value="Genomic_DNA"/>
</dbReference>
<protein>
    <submittedName>
        <fullName evidence="1">Uncharacterized protein</fullName>
    </submittedName>
</protein>
<sequence length="400" mass="43349">MTLFASINGLRVTGIKVRFPYTGVWFADIDLDDEVALLGPVVVRLGRLELRGSVLPALSGGFELASRYCIVGGTGGWMKHVGPLHFHNDAKVKRSTVLLAVARAAGETIDIRTDLEDRMVADFVLQTGPASRILRQLLGTTPWWVRFDGVTQVGPREPREVTEPYDLLNFDPRGKIATLAADDPSAIGVGSVLRARLRTPLVVRQVELELTGGTLRITAWCREGSGEASTEERTLRTLRALVRESLPEYTFLGRYRYRVVRHVQHRLDLQVVRKRSGLPDILLVPIHPGMAGLSAELTPGAIVLVEFVEGDPRLPIVTHFSAEDEPGFLPVELALDATNAVRLGAVASTVELGSGAASVVRHGDTIALRDPVTQQLLLAGLVQLTAGTAEVPPAISKVKA</sequence>
<dbReference type="Proteomes" id="UP000067626">
    <property type="component" value="Chromosome"/>
</dbReference>
<dbReference type="AlphaFoldDB" id="A0A0K1EBK8"/>
<dbReference type="KEGG" id="ccro:CMC5_023930"/>